<keyword evidence="2" id="KW-1185">Reference proteome</keyword>
<dbReference type="RefSeq" id="WP_245688787.1">
    <property type="nucleotide sequence ID" value="NZ_FNAS01000002.1"/>
</dbReference>
<dbReference type="STRING" id="1071918.SAMN05421544_10250"/>
<sequence length="138" mass="15818">MERNLTNIKERILYYTDIKGFSKEKFFEELQITYGNFKGKAKNQALSSDVIERIIAKYDDLNPVWLLTGKGEMLKEVKIDNSNSKADNSFLGNNITGNNVTISNNDISNIIEMHKDLAESLKMSQNQINTLLEILKNR</sequence>
<protein>
    <recommendedName>
        <fullName evidence="3">Bacteriophage CI repressor helix-turn-helix domain-containing protein</fullName>
    </recommendedName>
</protein>
<reference evidence="1 2" key="1">
    <citation type="submission" date="2016-10" db="EMBL/GenBank/DDBJ databases">
        <authorList>
            <person name="de Groot N.N."/>
        </authorList>
    </citation>
    <scope>NUCLEOTIDE SEQUENCE [LARGE SCALE GENOMIC DNA]</scope>
    <source>
        <strain evidence="1 2">DSM 24015</strain>
    </source>
</reference>
<organism evidence="1 2">
    <name type="scientific">Riemerella columbipharyngis</name>
    <dbReference type="NCBI Taxonomy" id="1071918"/>
    <lineage>
        <taxon>Bacteria</taxon>
        <taxon>Pseudomonadati</taxon>
        <taxon>Bacteroidota</taxon>
        <taxon>Flavobacteriia</taxon>
        <taxon>Flavobacteriales</taxon>
        <taxon>Weeksellaceae</taxon>
        <taxon>Riemerella</taxon>
    </lineage>
</organism>
<accession>A0A1G6ZDQ5</accession>
<dbReference type="EMBL" id="FNAS01000002">
    <property type="protein sequence ID" value="SDE00769.1"/>
    <property type="molecule type" value="Genomic_DNA"/>
</dbReference>
<evidence type="ECO:0000313" key="2">
    <source>
        <dbReference type="Proteomes" id="UP000198517"/>
    </source>
</evidence>
<evidence type="ECO:0008006" key="3">
    <source>
        <dbReference type="Google" id="ProtNLM"/>
    </source>
</evidence>
<gene>
    <name evidence="1" type="ORF">SAMN05421544_10250</name>
</gene>
<dbReference type="Proteomes" id="UP000198517">
    <property type="component" value="Unassembled WGS sequence"/>
</dbReference>
<evidence type="ECO:0000313" key="1">
    <source>
        <dbReference type="EMBL" id="SDE00769.1"/>
    </source>
</evidence>
<name>A0A1G6ZDQ5_9FLAO</name>
<dbReference type="AlphaFoldDB" id="A0A1G6ZDQ5"/>
<proteinExistence type="predicted"/>